<dbReference type="GO" id="GO:0046872">
    <property type="term" value="F:metal ion binding"/>
    <property type="evidence" value="ECO:0007669"/>
    <property type="project" value="UniProtKB-KW"/>
</dbReference>
<evidence type="ECO:0000256" key="3">
    <source>
        <dbReference type="ARBA" id="ARBA00022485"/>
    </source>
</evidence>
<comment type="caution">
    <text evidence="12">The sequence shown here is derived from an EMBL/GenBank/DDBJ whole genome shotgun (WGS) entry which is preliminary data.</text>
</comment>
<dbReference type="InterPro" id="IPR058240">
    <property type="entry name" value="rSAM_sf"/>
</dbReference>
<evidence type="ECO:0000313" key="12">
    <source>
        <dbReference type="EMBL" id="MBC5690090.1"/>
    </source>
</evidence>
<accession>A0A923RR05</accession>
<keyword evidence="8" id="KW-0411">Iron-sulfur</keyword>
<evidence type="ECO:0000256" key="2">
    <source>
        <dbReference type="ARBA" id="ARBA00009777"/>
    </source>
</evidence>
<evidence type="ECO:0000256" key="7">
    <source>
        <dbReference type="ARBA" id="ARBA00023004"/>
    </source>
</evidence>
<evidence type="ECO:0000256" key="1">
    <source>
        <dbReference type="ARBA" id="ARBA00001966"/>
    </source>
</evidence>
<dbReference type="Pfam" id="PF04055">
    <property type="entry name" value="Radical_SAM"/>
    <property type="match status" value="1"/>
</dbReference>
<dbReference type="GO" id="GO:0016491">
    <property type="term" value="F:oxidoreductase activity"/>
    <property type="evidence" value="ECO:0007669"/>
    <property type="project" value="UniProtKB-KW"/>
</dbReference>
<dbReference type="PIRSF" id="PIRSF000371">
    <property type="entry name" value="PFL_act_enz"/>
    <property type="match status" value="1"/>
</dbReference>
<keyword evidence="3" id="KW-0004">4Fe-4S</keyword>
<keyword evidence="7" id="KW-0408">Iron</keyword>
<evidence type="ECO:0000256" key="6">
    <source>
        <dbReference type="ARBA" id="ARBA00023002"/>
    </source>
</evidence>
<dbReference type="InterPro" id="IPR040074">
    <property type="entry name" value="BssD/PflA/YjjW"/>
</dbReference>
<dbReference type="InterPro" id="IPR012839">
    <property type="entry name" value="Organic_radical_activase"/>
</dbReference>
<comment type="cofactor">
    <cofactor evidence="1">
        <name>[4Fe-4S] cluster</name>
        <dbReference type="ChEBI" id="CHEBI:49883"/>
    </cofactor>
</comment>
<evidence type="ECO:0000259" key="10">
    <source>
        <dbReference type="PROSITE" id="PS51379"/>
    </source>
</evidence>
<dbReference type="PROSITE" id="PS51918">
    <property type="entry name" value="RADICAL_SAM"/>
    <property type="match status" value="1"/>
</dbReference>
<reference evidence="12" key="1">
    <citation type="submission" date="2020-08" db="EMBL/GenBank/DDBJ databases">
        <title>Genome public.</title>
        <authorList>
            <person name="Liu C."/>
            <person name="Sun Q."/>
        </authorList>
    </citation>
    <scope>NUCLEOTIDE SEQUENCE</scope>
    <source>
        <strain evidence="12">NSJ-55</strain>
    </source>
</reference>
<feature type="domain" description="4Fe-4S ferredoxin-type" evidence="10">
    <location>
        <begin position="42"/>
        <end position="71"/>
    </location>
</feature>
<organism evidence="12 13">
    <name type="scientific">Mediterraneibacter hominis</name>
    <dbReference type="NCBI Taxonomy" id="2763054"/>
    <lineage>
        <taxon>Bacteria</taxon>
        <taxon>Bacillati</taxon>
        <taxon>Bacillota</taxon>
        <taxon>Clostridia</taxon>
        <taxon>Lachnospirales</taxon>
        <taxon>Lachnospiraceae</taxon>
        <taxon>Mediterraneibacter</taxon>
    </lineage>
</organism>
<dbReference type="Gene3D" id="3.20.20.70">
    <property type="entry name" value="Aldolase class I"/>
    <property type="match status" value="1"/>
</dbReference>
<dbReference type="InterPro" id="IPR013785">
    <property type="entry name" value="Aldolase_TIM"/>
</dbReference>
<evidence type="ECO:0000256" key="9">
    <source>
        <dbReference type="ARBA" id="ARBA00047365"/>
    </source>
</evidence>
<dbReference type="SUPFAM" id="SSF102114">
    <property type="entry name" value="Radical SAM enzymes"/>
    <property type="match status" value="1"/>
</dbReference>
<dbReference type="InterPro" id="IPR017896">
    <property type="entry name" value="4Fe4S_Fe-S-bd"/>
</dbReference>
<comment type="similarity">
    <text evidence="2">Belongs to the organic radical-activating enzymes family.</text>
</comment>
<evidence type="ECO:0000256" key="8">
    <source>
        <dbReference type="ARBA" id="ARBA00023014"/>
    </source>
</evidence>
<gene>
    <name evidence="12" type="ORF">H8S37_14320</name>
</gene>
<dbReference type="Proteomes" id="UP000652477">
    <property type="component" value="Unassembled WGS sequence"/>
</dbReference>
<name>A0A923RR05_9FIRM</name>
<protein>
    <submittedName>
        <fullName evidence="12">Glycyl-radical enzyme activating protein</fullName>
    </submittedName>
</protein>
<evidence type="ECO:0000259" key="11">
    <source>
        <dbReference type="PROSITE" id="PS51918"/>
    </source>
</evidence>
<dbReference type="Gene3D" id="3.30.70.20">
    <property type="match status" value="1"/>
</dbReference>
<keyword evidence="13" id="KW-1185">Reference proteome</keyword>
<comment type="catalytic activity">
    <reaction evidence="9">
        <text>glycyl-[protein] + reduced [flavodoxin] + S-adenosyl-L-methionine = glycin-2-yl radical-[protein] + semiquinone [flavodoxin] + 5'-deoxyadenosine + L-methionine + H(+)</text>
        <dbReference type="Rhea" id="RHEA:61976"/>
        <dbReference type="Rhea" id="RHEA-COMP:10622"/>
        <dbReference type="Rhea" id="RHEA-COMP:14480"/>
        <dbReference type="Rhea" id="RHEA-COMP:15993"/>
        <dbReference type="Rhea" id="RHEA-COMP:15994"/>
        <dbReference type="ChEBI" id="CHEBI:15378"/>
        <dbReference type="ChEBI" id="CHEBI:17319"/>
        <dbReference type="ChEBI" id="CHEBI:29947"/>
        <dbReference type="ChEBI" id="CHEBI:32722"/>
        <dbReference type="ChEBI" id="CHEBI:57618"/>
        <dbReference type="ChEBI" id="CHEBI:57844"/>
        <dbReference type="ChEBI" id="CHEBI:59789"/>
        <dbReference type="ChEBI" id="CHEBI:140311"/>
    </reaction>
</comment>
<proteinExistence type="inferred from homology"/>
<keyword evidence="6" id="KW-0560">Oxidoreductase</keyword>
<dbReference type="AlphaFoldDB" id="A0A923RR05"/>
<evidence type="ECO:0000313" key="13">
    <source>
        <dbReference type="Proteomes" id="UP000652477"/>
    </source>
</evidence>
<dbReference type="InterPro" id="IPR007197">
    <property type="entry name" value="rSAM"/>
</dbReference>
<dbReference type="PROSITE" id="PS51379">
    <property type="entry name" value="4FE4S_FER_2"/>
    <property type="match status" value="2"/>
</dbReference>
<dbReference type="NCBIfam" id="TIGR02494">
    <property type="entry name" value="PFLE_PFLC"/>
    <property type="match status" value="1"/>
</dbReference>
<dbReference type="SUPFAM" id="SSF54862">
    <property type="entry name" value="4Fe-4S ferredoxins"/>
    <property type="match status" value="1"/>
</dbReference>
<dbReference type="PANTHER" id="PTHR30352">
    <property type="entry name" value="PYRUVATE FORMATE-LYASE-ACTIVATING ENZYME"/>
    <property type="match status" value="1"/>
</dbReference>
<dbReference type="SFLD" id="SFLDS00029">
    <property type="entry name" value="Radical_SAM"/>
    <property type="match status" value="1"/>
</dbReference>
<dbReference type="InterPro" id="IPR034457">
    <property type="entry name" value="Organic_radical-activating"/>
</dbReference>
<dbReference type="RefSeq" id="WP_186876736.1">
    <property type="nucleotide sequence ID" value="NZ_JACOPF010000003.1"/>
</dbReference>
<sequence length="301" mass="33921">MIFNIQKCSVHDGDGLRTLVFFKGCPLGCKWCANPESQSFQQEIMESSAKCIGCMRCVKECPEKAVVLTEAGPTIDRKSCVKCFHCTEICYAGAKYVTGKAYTVEELFEEIEKDRMFYSMSSGGVTFSGGEPLVQAEFLTRIAEKCHEEGIHVMLESCGYAEYEKFKTVLPFIDAMFMDLKHIDTEIHRRLTGRGNQLILDNIRKISEFGVPITIRTPIIPGYNDEKLNITGIAEFIKTIPNVREYELLAYHNLGESKYKALGRGYALHDVRPPSEEEMDSLVTAAEEVLKGSGKHCFYIK</sequence>
<feature type="domain" description="Radical SAM core" evidence="11">
    <location>
        <begin position="11"/>
        <end position="301"/>
    </location>
</feature>
<dbReference type="PROSITE" id="PS00198">
    <property type="entry name" value="4FE4S_FER_1"/>
    <property type="match status" value="1"/>
</dbReference>
<dbReference type="PANTHER" id="PTHR30352:SF4">
    <property type="entry name" value="PYRUVATE FORMATE-LYASE 2-ACTIVATING ENZYME"/>
    <property type="match status" value="1"/>
</dbReference>
<evidence type="ECO:0000256" key="5">
    <source>
        <dbReference type="ARBA" id="ARBA00022723"/>
    </source>
</evidence>
<dbReference type="PROSITE" id="PS01087">
    <property type="entry name" value="RADICAL_ACTIVATING"/>
    <property type="match status" value="1"/>
</dbReference>
<dbReference type="EMBL" id="JACOPF010000003">
    <property type="protein sequence ID" value="MBC5690090.1"/>
    <property type="molecule type" value="Genomic_DNA"/>
</dbReference>
<feature type="domain" description="4Fe-4S ferredoxin-type" evidence="10">
    <location>
        <begin position="73"/>
        <end position="100"/>
    </location>
</feature>
<dbReference type="SFLD" id="SFLDG01118">
    <property type="entry name" value="activating_enzymes__group_2"/>
    <property type="match status" value="1"/>
</dbReference>
<keyword evidence="4" id="KW-0949">S-adenosyl-L-methionine</keyword>
<dbReference type="InterPro" id="IPR017900">
    <property type="entry name" value="4Fe4S_Fe_S_CS"/>
</dbReference>
<dbReference type="InterPro" id="IPR001989">
    <property type="entry name" value="Radical_activat_CS"/>
</dbReference>
<keyword evidence="5" id="KW-0479">Metal-binding</keyword>
<dbReference type="GO" id="GO:0051539">
    <property type="term" value="F:4 iron, 4 sulfur cluster binding"/>
    <property type="evidence" value="ECO:0007669"/>
    <property type="project" value="UniProtKB-KW"/>
</dbReference>
<dbReference type="SFLD" id="SFLDG01066">
    <property type="entry name" value="organic_radical-activating_enz"/>
    <property type="match status" value="1"/>
</dbReference>
<evidence type="ECO:0000256" key="4">
    <source>
        <dbReference type="ARBA" id="ARBA00022691"/>
    </source>
</evidence>
<dbReference type="Pfam" id="PF00037">
    <property type="entry name" value="Fer4"/>
    <property type="match status" value="1"/>
</dbReference>